<dbReference type="Ensembl" id="ENSEBUT00000024338.1">
    <property type="protein sequence ID" value="ENSEBUP00000023762.1"/>
    <property type="gene ID" value="ENSEBUG00000014646.1"/>
</dbReference>
<reference evidence="5" key="2">
    <citation type="submission" date="2025-09" db="UniProtKB">
        <authorList>
            <consortium name="Ensembl"/>
        </authorList>
    </citation>
    <scope>IDENTIFICATION</scope>
</reference>
<feature type="domain" description="Ig-like" evidence="4">
    <location>
        <begin position="167"/>
        <end position="246"/>
    </location>
</feature>
<evidence type="ECO:0000313" key="6">
    <source>
        <dbReference type="Proteomes" id="UP000694388"/>
    </source>
</evidence>
<name>A0A8C4R1A6_EPTBU</name>
<dbReference type="GO" id="GO:2001204">
    <property type="term" value="P:regulation of osteoclast development"/>
    <property type="evidence" value="ECO:0007669"/>
    <property type="project" value="TreeGrafter"/>
</dbReference>
<dbReference type="InterPro" id="IPR042836">
    <property type="entry name" value="SIG15"/>
</dbReference>
<keyword evidence="3" id="KW-0732">Signal</keyword>
<proteinExistence type="predicted"/>
<organism evidence="5 6">
    <name type="scientific">Eptatretus burgeri</name>
    <name type="common">Inshore hagfish</name>
    <dbReference type="NCBI Taxonomy" id="7764"/>
    <lineage>
        <taxon>Eukaryota</taxon>
        <taxon>Metazoa</taxon>
        <taxon>Chordata</taxon>
        <taxon>Craniata</taxon>
        <taxon>Vertebrata</taxon>
        <taxon>Cyclostomata</taxon>
        <taxon>Myxini</taxon>
        <taxon>Myxiniformes</taxon>
        <taxon>Myxinidae</taxon>
        <taxon>Eptatretinae</taxon>
        <taxon>Eptatretus</taxon>
    </lineage>
</organism>
<dbReference type="GeneTree" id="ENSGT00930000152707"/>
<feature type="chain" id="PRO_5034685812" description="Ig-like domain-containing protein" evidence="3">
    <location>
        <begin position="19"/>
        <end position="350"/>
    </location>
</feature>
<dbReference type="GO" id="GO:0045124">
    <property type="term" value="P:regulation of bone resorption"/>
    <property type="evidence" value="ECO:0007669"/>
    <property type="project" value="TreeGrafter"/>
</dbReference>
<dbReference type="PANTHER" id="PTHR46942">
    <property type="entry name" value="SIALIC ACID-BINDING IG-LIKE LECTIN 15"/>
    <property type="match status" value="1"/>
</dbReference>
<keyword evidence="2" id="KW-0812">Transmembrane</keyword>
<feature type="transmembrane region" description="Helical" evidence="2">
    <location>
        <begin position="268"/>
        <end position="289"/>
    </location>
</feature>
<dbReference type="PANTHER" id="PTHR46942:SF1">
    <property type="entry name" value="SIALIC ACID-BINDING IG-LIKE LECTIN 15"/>
    <property type="match status" value="1"/>
</dbReference>
<dbReference type="SUPFAM" id="SSF48726">
    <property type="entry name" value="Immunoglobulin"/>
    <property type="match status" value="2"/>
</dbReference>
<evidence type="ECO:0000256" key="1">
    <source>
        <dbReference type="SAM" id="MobiDB-lite"/>
    </source>
</evidence>
<dbReference type="SMART" id="SM00409">
    <property type="entry name" value="IG"/>
    <property type="match status" value="2"/>
</dbReference>
<evidence type="ECO:0000259" key="4">
    <source>
        <dbReference type="PROSITE" id="PS50835"/>
    </source>
</evidence>
<accession>A0A8C4R1A6</accession>
<keyword evidence="2" id="KW-1133">Transmembrane helix</keyword>
<dbReference type="InterPro" id="IPR003599">
    <property type="entry name" value="Ig_sub"/>
</dbReference>
<dbReference type="InterPro" id="IPR036179">
    <property type="entry name" value="Ig-like_dom_sf"/>
</dbReference>
<dbReference type="Proteomes" id="UP000694388">
    <property type="component" value="Unplaced"/>
</dbReference>
<evidence type="ECO:0000256" key="2">
    <source>
        <dbReference type="SAM" id="Phobius"/>
    </source>
</evidence>
<dbReference type="PROSITE" id="PS50835">
    <property type="entry name" value="IG_LIKE"/>
    <property type="match status" value="1"/>
</dbReference>
<sequence>MIFLIYPALMIMILGCLLIESRILDTDNCTIEKKDGGIKIELCAQREVIGVRGEDVILPCQFNHSYLNILEDLRLLLSKDKRTKGTPSKQNVVYNSSSNEPREDFKERIEPVGNVSSGDGTVRISHLRMEDQGWYPCRFEWTKTNGKKDGFTVREEKETNLQVDVRPKILNISSEFVNSSNTWKLFCEAEGKPEPNITWWNPQGLLLNASQMLVDKMYPNKTQNIKSRLIITNDLLEGKYKCLVQNKHGADHKFVYFKQNAQKVSWTVVLWSTLLCLVLLVLLTLGFFISKKKYKNQGTSPLQNPKEEGEVTYVTLSEIKVDSGATKSENHVHSSHGFGEENCVYAVVQK</sequence>
<dbReference type="GO" id="GO:0005886">
    <property type="term" value="C:plasma membrane"/>
    <property type="evidence" value="ECO:0007669"/>
    <property type="project" value="TreeGrafter"/>
</dbReference>
<evidence type="ECO:0000313" key="5">
    <source>
        <dbReference type="Ensembl" id="ENSEBUP00000023762.1"/>
    </source>
</evidence>
<dbReference type="InterPro" id="IPR013106">
    <property type="entry name" value="Ig_V-set"/>
</dbReference>
<dbReference type="InterPro" id="IPR007110">
    <property type="entry name" value="Ig-like_dom"/>
</dbReference>
<dbReference type="Pfam" id="PF07686">
    <property type="entry name" value="V-set"/>
    <property type="match status" value="1"/>
</dbReference>
<dbReference type="CDD" id="cd00096">
    <property type="entry name" value="Ig"/>
    <property type="match status" value="1"/>
</dbReference>
<feature type="compositionally biased region" description="Polar residues" evidence="1">
    <location>
        <begin position="85"/>
        <end position="99"/>
    </location>
</feature>
<keyword evidence="2" id="KW-0472">Membrane</keyword>
<reference evidence="5" key="1">
    <citation type="submission" date="2025-08" db="UniProtKB">
        <authorList>
            <consortium name="Ensembl"/>
        </authorList>
    </citation>
    <scope>IDENTIFICATION</scope>
</reference>
<protein>
    <recommendedName>
        <fullName evidence="4">Ig-like domain-containing protein</fullName>
    </recommendedName>
</protein>
<dbReference type="InterPro" id="IPR013783">
    <property type="entry name" value="Ig-like_fold"/>
</dbReference>
<feature type="signal peptide" evidence="3">
    <location>
        <begin position="1"/>
        <end position="18"/>
    </location>
</feature>
<dbReference type="AlphaFoldDB" id="A0A8C4R1A6"/>
<dbReference type="Gene3D" id="2.60.40.10">
    <property type="entry name" value="Immunoglobulins"/>
    <property type="match status" value="2"/>
</dbReference>
<feature type="region of interest" description="Disordered" evidence="1">
    <location>
        <begin position="84"/>
        <end position="105"/>
    </location>
</feature>
<dbReference type="GO" id="GO:0032956">
    <property type="term" value="P:regulation of actin cytoskeleton organization"/>
    <property type="evidence" value="ECO:0007669"/>
    <property type="project" value="TreeGrafter"/>
</dbReference>
<dbReference type="Pfam" id="PF13927">
    <property type="entry name" value="Ig_3"/>
    <property type="match status" value="1"/>
</dbReference>
<keyword evidence="6" id="KW-1185">Reference proteome</keyword>
<evidence type="ECO:0000256" key="3">
    <source>
        <dbReference type="SAM" id="SignalP"/>
    </source>
</evidence>